<accession>K0ILX3</accession>
<dbReference type="AlphaFoldDB" id="K0ILX3"/>
<evidence type="ECO:0000313" key="1">
    <source>
        <dbReference type="EMBL" id="AFU57419.1"/>
    </source>
</evidence>
<gene>
    <name evidence="1" type="ordered locus">Ngar_c04750</name>
</gene>
<sequence length="108" mass="12623">MDVFISMMENNGNNYSAMMQWLKATFSKIPNEYGNILIYATLVGPRPDEACQSINLIQTDLDNYLKKDWMTLEHYKYPEIFIRRTKKAYISIINQEVIELARSCKNCG</sequence>
<keyword evidence="2" id="KW-1185">Reference proteome</keyword>
<evidence type="ECO:0000313" key="2">
    <source>
        <dbReference type="Proteomes" id="UP000008037"/>
    </source>
</evidence>
<reference evidence="1 2" key="1">
    <citation type="journal article" date="2012" name="Environ. Microbiol.">
        <title>The genome of the ammonia-oxidizing Candidatus Nitrososphaera gargensis: insights into metabolic versatility and environmental adaptations.</title>
        <authorList>
            <person name="Spang A."/>
            <person name="Poehlein A."/>
            <person name="Offre P."/>
            <person name="Zumbragel S."/>
            <person name="Haider S."/>
            <person name="Rychlik N."/>
            <person name="Nowka B."/>
            <person name="Schmeisser C."/>
            <person name="Lebedeva E.V."/>
            <person name="Rattei T."/>
            <person name="Bohm C."/>
            <person name="Schmid M."/>
            <person name="Galushko A."/>
            <person name="Hatzenpichler R."/>
            <person name="Weinmaier T."/>
            <person name="Daniel R."/>
            <person name="Schleper C."/>
            <person name="Spieck E."/>
            <person name="Streit W."/>
            <person name="Wagner M."/>
        </authorList>
    </citation>
    <scope>NUCLEOTIDE SEQUENCE [LARGE SCALE GENOMIC DNA]</scope>
    <source>
        <strain evidence="2">Ga9.2</strain>
    </source>
</reference>
<dbReference type="KEGG" id="nga:Ngar_c04750"/>
<dbReference type="EMBL" id="CP002408">
    <property type="protein sequence ID" value="AFU57419.1"/>
    <property type="molecule type" value="Genomic_DNA"/>
</dbReference>
<dbReference type="Proteomes" id="UP000008037">
    <property type="component" value="Chromosome"/>
</dbReference>
<dbReference type="BioCyc" id="CNIT1237085:G1324-473-MONOMER"/>
<dbReference type="STRING" id="1237085.Ngar_c04750"/>
<organism evidence="1 2">
    <name type="scientific">Nitrososphaera gargensis (strain Ga9.2)</name>
    <dbReference type="NCBI Taxonomy" id="1237085"/>
    <lineage>
        <taxon>Archaea</taxon>
        <taxon>Nitrososphaerota</taxon>
        <taxon>Nitrososphaeria</taxon>
        <taxon>Nitrososphaerales</taxon>
        <taxon>Nitrososphaeraceae</taxon>
        <taxon>Nitrososphaera</taxon>
    </lineage>
</organism>
<name>K0ILX3_NITGG</name>
<proteinExistence type="predicted"/>
<dbReference type="HOGENOM" id="CLU_2191105_0_0_2"/>
<dbReference type="InParanoid" id="K0ILX3"/>
<protein>
    <submittedName>
        <fullName evidence="1">Uncharacterized protein</fullName>
    </submittedName>
</protein>